<dbReference type="RefSeq" id="WP_249293611.1">
    <property type="nucleotide sequence ID" value="NZ_JACRSV010000001.1"/>
</dbReference>
<dbReference type="AlphaFoldDB" id="A0A926DZW0"/>
<organism evidence="1 2">
    <name type="scientific">Fumia xinanensis</name>
    <dbReference type="NCBI Taxonomy" id="2763659"/>
    <lineage>
        <taxon>Bacteria</taxon>
        <taxon>Bacillati</taxon>
        <taxon>Bacillota</taxon>
        <taxon>Clostridia</taxon>
        <taxon>Eubacteriales</taxon>
        <taxon>Oscillospiraceae</taxon>
        <taxon>Fumia</taxon>
    </lineage>
</organism>
<evidence type="ECO:0000313" key="2">
    <source>
        <dbReference type="Proteomes" id="UP000610760"/>
    </source>
</evidence>
<dbReference type="EMBL" id="JACRSV010000001">
    <property type="protein sequence ID" value="MBC8558726.1"/>
    <property type="molecule type" value="Genomic_DNA"/>
</dbReference>
<dbReference type="Proteomes" id="UP000610760">
    <property type="component" value="Unassembled WGS sequence"/>
</dbReference>
<gene>
    <name evidence="1" type="ORF">H8710_01450</name>
</gene>
<accession>A0A926DZW0</accession>
<keyword evidence="2" id="KW-1185">Reference proteome</keyword>
<comment type="caution">
    <text evidence="1">The sequence shown here is derived from an EMBL/GenBank/DDBJ whole genome shotgun (WGS) entry which is preliminary data.</text>
</comment>
<name>A0A926DZW0_9FIRM</name>
<reference evidence="1" key="1">
    <citation type="submission" date="2020-08" db="EMBL/GenBank/DDBJ databases">
        <title>Genome public.</title>
        <authorList>
            <person name="Liu C."/>
            <person name="Sun Q."/>
        </authorList>
    </citation>
    <scope>NUCLEOTIDE SEQUENCE</scope>
    <source>
        <strain evidence="1">NSJ-33</strain>
    </source>
</reference>
<protein>
    <submittedName>
        <fullName evidence="1">Uncharacterized protein</fullName>
    </submittedName>
</protein>
<proteinExistence type="predicted"/>
<sequence length="195" mass="22563">MNQKKTARKIGANRFQEIYERQNLPETVTCRCWDGEDAPEMTVKVRLSLQEAVDFVAEAVSQCVDAEDGAYLPILKEFAVKRNLLRYYASFKLPTDAHKQYRLIYGTHVCRRVLALIDLEQYEEILAAIDSGIAFEQQKILSGERAELTRFIRQMESMNAYFEQTFGNVDVQNLVKNLGQIKDMDEEKLKEVLKN</sequence>
<evidence type="ECO:0000313" key="1">
    <source>
        <dbReference type="EMBL" id="MBC8558726.1"/>
    </source>
</evidence>